<keyword evidence="3" id="KW-0222">Digestion</keyword>
<keyword evidence="5" id="KW-0720">Serine protease</keyword>
<dbReference type="OrthoDB" id="9425590at2759"/>
<dbReference type="Pfam" id="PF00089">
    <property type="entry name" value="Trypsin"/>
    <property type="match status" value="1"/>
</dbReference>
<proteinExistence type="inferred from homology"/>
<evidence type="ECO:0000259" key="11">
    <source>
        <dbReference type="PROSITE" id="PS50240"/>
    </source>
</evidence>
<evidence type="ECO:0000256" key="3">
    <source>
        <dbReference type="ARBA" id="ARBA00022757"/>
    </source>
</evidence>
<comment type="similarity">
    <text evidence="1">Belongs to the peptidase S1 family.</text>
</comment>
<sequence>MRVLLLLLLGVVAATAASTRIIGGSNVEISQYPYVAALLYSRTGSGTFYQTCGGILITNRCILSVAHCSFGHPPTKWRARVGSTRSSTGGRVYNFNRITTHPSFNAFTHDNDVALLHTGVNIAIGGNIQLAQIAGANYNVLDNSPVWSVGWGLVSWGGLPSDQLRHVQIWSVNLATCRQRYAGSGRNVTDNMMCSGWLDIGGRDSCTGDEGGPLVHNGVVVGMPSWAYMCGTARYPRVNTRISRFINWILQNA</sequence>
<protein>
    <recommendedName>
        <fullName evidence="9">trypsin</fullName>
        <ecNumber evidence="9">3.4.21.4</ecNumber>
    </recommendedName>
</protein>
<dbReference type="GO" id="GO:0004252">
    <property type="term" value="F:serine-type endopeptidase activity"/>
    <property type="evidence" value="ECO:0007669"/>
    <property type="project" value="UniProtKB-EC"/>
</dbReference>
<evidence type="ECO:0000256" key="6">
    <source>
        <dbReference type="ARBA" id="ARBA00023145"/>
    </source>
</evidence>
<evidence type="ECO:0000256" key="4">
    <source>
        <dbReference type="ARBA" id="ARBA00022801"/>
    </source>
</evidence>
<keyword evidence="7" id="KW-1015">Disulfide bond</keyword>
<dbReference type="Gene3D" id="2.40.10.10">
    <property type="entry name" value="Trypsin-like serine proteases"/>
    <property type="match status" value="1"/>
</dbReference>
<evidence type="ECO:0000256" key="9">
    <source>
        <dbReference type="ARBA" id="ARBA00038868"/>
    </source>
</evidence>
<keyword evidence="13" id="KW-1185">Reference proteome</keyword>
<gene>
    <name evidence="12" type="primary">jg21945</name>
    <name evidence="12" type="ORF">PAEG_LOCUS26373</name>
</gene>
<dbReference type="InterPro" id="IPR050430">
    <property type="entry name" value="Peptidase_S1"/>
</dbReference>
<dbReference type="GO" id="GO:0006508">
    <property type="term" value="P:proteolysis"/>
    <property type="evidence" value="ECO:0007669"/>
    <property type="project" value="UniProtKB-KW"/>
</dbReference>
<evidence type="ECO:0000256" key="7">
    <source>
        <dbReference type="ARBA" id="ARBA00023157"/>
    </source>
</evidence>
<evidence type="ECO:0000256" key="2">
    <source>
        <dbReference type="ARBA" id="ARBA00022670"/>
    </source>
</evidence>
<feature type="chain" id="PRO_5035800512" description="trypsin" evidence="10">
    <location>
        <begin position="17"/>
        <end position="253"/>
    </location>
</feature>
<dbReference type="InterPro" id="IPR043504">
    <property type="entry name" value="Peptidase_S1_PA_chymotrypsin"/>
</dbReference>
<dbReference type="AlphaFoldDB" id="A0A8S4SPN4"/>
<evidence type="ECO:0000256" key="10">
    <source>
        <dbReference type="SAM" id="SignalP"/>
    </source>
</evidence>
<dbReference type="InterPro" id="IPR009003">
    <property type="entry name" value="Peptidase_S1_PA"/>
</dbReference>
<comment type="catalytic activity">
    <reaction evidence="8">
        <text>Preferential cleavage: Arg-|-Xaa, Lys-|-Xaa.</text>
        <dbReference type="EC" id="3.4.21.4"/>
    </reaction>
</comment>
<accession>A0A8S4SPN4</accession>
<organism evidence="12 13">
    <name type="scientific">Pararge aegeria aegeria</name>
    <dbReference type="NCBI Taxonomy" id="348720"/>
    <lineage>
        <taxon>Eukaryota</taxon>
        <taxon>Metazoa</taxon>
        <taxon>Ecdysozoa</taxon>
        <taxon>Arthropoda</taxon>
        <taxon>Hexapoda</taxon>
        <taxon>Insecta</taxon>
        <taxon>Pterygota</taxon>
        <taxon>Neoptera</taxon>
        <taxon>Endopterygota</taxon>
        <taxon>Lepidoptera</taxon>
        <taxon>Glossata</taxon>
        <taxon>Ditrysia</taxon>
        <taxon>Papilionoidea</taxon>
        <taxon>Nymphalidae</taxon>
        <taxon>Satyrinae</taxon>
        <taxon>Satyrini</taxon>
        <taxon>Parargina</taxon>
        <taxon>Pararge</taxon>
    </lineage>
</organism>
<evidence type="ECO:0000256" key="1">
    <source>
        <dbReference type="ARBA" id="ARBA00007664"/>
    </source>
</evidence>
<keyword evidence="6" id="KW-0865">Zymogen</keyword>
<keyword evidence="10" id="KW-0732">Signal</keyword>
<evidence type="ECO:0000313" key="12">
    <source>
        <dbReference type="EMBL" id="CAH2267892.1"/>
    </source>
</evidence>
<dbReference type="SUPFAM" id="SSF50494">
    <property type="entry name" value="Trypsin-like serine proteases"/>
    <property type="match status" value="1"/>
</dbReference>
<reference evidence="12" key="1">
    <citation type="submission" date="2022-03" db="EMBL/GenBank/DDBJ databases">
        <authorList>
            <person name="Lindestad O."/>
        </authorList>
    </citation>
    <scope>NUCLEOTIDE SEQUENCE</scope>
</reference>
<name>A0A8S4SPN4_9NEOP</name>
<keyword evidence="2" id="KW-0645">Protease</keyword>
<evidence type="ECO:0000256" key="8">
    <source>
        <dbReference type="ARBA" id="ARBA00036320"/>
    </source>
</evidence>
<feature type="domain" description="Peptidase S1" evidence="11">
    <location>
        <begin position="21"/>
        <end position="253"/>
    </location>
</feature>
<evidence type="ECO:0000256" key="5">
    <source>
        <dbReference type="ARBA" id="ARBA00022825"/>
    </source>
</evidence>
<dbReference type="EC" id="3.4.21.4" evidence="9"/>
<dbReference type="PANTHER" id="PTHR24276:SF97">
    <property type="entry name" value="GH13245P2-RELATED"/>
    <property type="match status" value="1"/>
</dbReference>
<dbReference type="InterPro" id="IPR001254">
    <property type="entry name" value="Trypsin_dom"/>
</dbReference>
<dbReference type="PANTHER" id="PTHR24276">
    <property type="entry name" value="POLYSERASE-RELATED"/>
    <property type="match status" value="1"/>
</dbReference>
<keyword evidence="4" id="KW-0378">Hydrolase</keyword>
<dbReference type="SMART" id="SM00020">
    <property type="entry name" value="Tryp_SPc"/>
    <property type="match status" value="1"/>
</dbReference>
<evidence type="ECO:0000313" key="13">
    <source>
        <dbReference type="Proteomes" id="UP000838756"/>
    </source>
</evidence>
<dbReference type="GO" id="GO:0007586">
    <property type="term" value="P:digestion"/>
    <property type="evidence" value="ECO:0007669"/>
    <property type="project" value="UniProtKB-KW"/>
</dbReference>
<dbReference type="CDD" id="cd00190">
    <property type="entry name" value="Tryp_SPc"/>
    <property type="match status" value="1"/>
</dbReference>
<dbReference type="InterPro" id="IPR001314">
    <property type="entry name" value="Peptidase_S1A"/>
</dbReference>
<dbReference type="PROSITE" id="PS50240">
    <property type="entry name" value="TRYPSIN_DOM"/>
    <property type="match status" value="1"/>
</dbReference>
<dbReference type="Proteomes" id="UP000838756">
    <property type="component" value="Unassembled WGS sequence"/>
</dbReference>
<dbReference type="PRINTS" id="PR00722">
    <property type="entry name" value="CHYMOTRYPSIN"/>
</dbReference>
<feature type="signal peptide" evidence="10">
    <location>
        <begin position="1"/>
        <end position="16"/>
    </location>
</feature>
<comment type="caution">
    <text evidence="12">The sequence shown here is derived from an EMBL/GenBank/DDBJ whole genome shotgun (WGS) entry which is preliminary data.</text>
</comment>
<dbReference type="EMBL" id="CAKXAJ010026406">
    <property type="protein sequence ID" value="CAH2267892.1"/>
    <property type="molecule type" value="Genomic_DNA"/>
</dbReference>